<evidence type="ECO:0000259" key="1">
    <source>
        <dbReference type="PROSITE" id="PS50943"/>
    </source>
</evidence>
<evidence type="ECO:0000313" key="2">
    <source>
        <dbReference type="EMBL" id="XCH33748.1"/>
    </source>
</evidence>
<reference evidence="2" key="1">
    <citation type="submission" date="2024-06" db="EMBL/GenBank/DDBJ databases">
        <title>A Novel Isolate, Dehalogenimonas sp. Strain 4OHTPN, Dechlorinates Aromatic 4 Hydroxy chlorothalonil by a Novel Reductive Dehalogenase.</title>
        <authorList>
            <person name="Liu G."/>
        </authorList>
    </citation>
    <scope>NUCLEOTIDE SEQUENCE</scope>
    <source>
        <strain evidence="2">4OHTPN</strain>
    </source>
</reference>
<name>A0AAU8GDA2_9CHLR</name>
<dbReference type="Pfam" id="PF01381">
    <property type="entry name" value="HTH_3"/>
    <property type="match status" value="1"/>
</dbReference>
<dbReference type="GO" id="GO:0003677">
    <property type="term" value="F:DNA binding"/>
    <property type="evidence" value="ECO:0007669"/>
    <property type="project" value="InterPro"/>
</dbReference>
<dbReference type="RefSeq" id="WP_353714958.1">
    <property type="nucleotide sequence ID" value="NZ_CP159307.1"/>
</dbReference>
<proteinExistence type="predicted"/>
<dbReference type="Gene3D" id="1.10.260.40">
    <property type="entry name" value="lambda repressor-like DNA-binding domains"/>
    <property type="match status" value="1"/>
</dbReference>
<dbReference type="AlphaFoldDB" id="A0AAU8GDA2"/>
<gene>
    <name evidence="2" type="ORF">ABV300_02420</name>
</gene>
<protein>
    <submittedName>
        <fullName evidence="2">Helix-turn-helix transcriptional regulator</fullName>
    </submittedName>
</protein>
<dbReference type="SMART" id="SM00530">
    <property type="entry name" value="HTH_XRE"/>
    <property type="match status" value="1"/>
</dbReference>
<accession>A0AAU8GDA2</accession>
<sequence length="78" mass="9171">MVKVRLKRQEFDVALVKRNLSQRRLAIKLGMSRAYLSQIVTGKRQPSAFMRERLLDFFKGYSFDDLFAIEENGQQTND</sequence>
<dbReference type="InterPro" id="IPR001387">
    <property type="entry name" value="Cro/C1-type_HTH"/>
</dbReference>
<dbReference type="SUPFAM" id="SSF47413">
    <property type="entry name" value="lambda repressor-like DNA-binding domains"/>
    <property type="match status" value="1"/>
</dbReference>
<feature type="domain" description="HTH cro/C1-type" evidence="1">
    <location>
        <begin position="17"/>
        <end position="66"/>
    </location>
</feature>
<dbReference type="CDD" id="cd00093">
    <property type="entry name" value="HTH_XRE"/>
    <property type="match status" value="1"/>
</dbReference>
<dbReference type="InterPro" id="IPR010982">
    <property type="entry name" value="Lambda_DNA-bd_dom_sf"/>
</dbReference>
<dbReference type="PROSITE" id="PS50943">
    <property type="entry name" value="HTH_CROC1"/>
    <property type="match status" value="1"/>
</dbReference>
<organism evidence="2">
    <name type="scientific">Dehalogenimonas sp. 4OHTPN</name>
    <dbReference type="NCBI Taxonomy" id="3166643"/>
    <lineage>
        <taxon>Bacteria</taxon>
        <taxon>Bacillati</taxon>
        <taxon>Chloroflexota</taxon>
        <taxon>Dehalococcoidia</taxon>
        <taxon>Dehalococcoidales</taxon>
        <taxon>Dehalococcoidaceae</taxon>
        <taxon>Dehalogenimonas</taxon>
    </lineage>
</organism>
<dbReference type="EMBL" id="CP159307">
    <property type="protein sequence ID" value="XCH33748.1"/>
    <property type="molecule type" value="Genomic_DNA"/>
</dbReference>